<comment type="cofactor">
    <cofactor evidence="6">
        <name>a divalent metal cation</name>
        <dbReference type="ChEBI" id="CHEBI:60240"/>
    </cofactor>
</comment>
<accession>A0A0G2Z9K4</accession>
<comment type="similarity">
    <text evidence="6">Belongs to the NAD kinase family.</text>
</comment>
<sequence>MIVLKAVVFFNSNRLTSLDMESIERTLRDYDIELIICSDRRSCSSETFDVVMTFGGDGTVLKAVPYALESSVPILSFKVGSVGFLSAFELHQINEALTAFRNSGLTADKRRLLQINTGFGIEYALNDFVLERSRPSRTISLGVEIEGFSPYNIAGDGIIISTPTGSTAYNLAAGGAIIDPISEVYQVTPLSPHNPYVGSVVVSATRSTTVRILDDRGYSIDCYIDGSLCREFRKGARINVSLSKKTITLLRPREFDFVGVMKKKLAFGGRLKDDIQKR</sequence>
<evidence type="ECO:0000313" key="8">
    <source>
        <dbReference type="Proteomes" id="UP000035159"/>
    </source>
</evidence>
<feature type="binding site" evidence="6">
    <location>
        <begin position="126"/>
        <end position="127"/>
    </location>
    <ligand>
        <name>NAD(+)</name>
        <dbReference type="ChEBI" id="CHEBI:57540"/>
    </ligand>
</feature>
<dbReference type="Proteomes" id="UP000035159">
    <property type="component" value="Chromosome"/>
</dbReference>
<evidence type="ECO:0000256" key="3">
    <source>
        <dbReference type="ARBA" id="ARBA00022857"/>
    </source>
</evidence>
<comment type="function">
    <text evidence="6">Involved in the regulation of the intracellular balance of NAD and NADP, and is a key enzyme in the biosynthesis of NADP. Catalyzes specifically the phosphorylation on 2'-hydroxyl of the adenosine moiety of NAD to yield NADP.</text>
</comment>
<dbReference type="GO" id="GO:0006741">
    <property type="term" value="P:NADP+ biosynthetic process"/>
    <property type="evidence" value="ECO:0007669"/>
    <property type="project" value="UniProtKB-UniRule"/>
</dbReference>
<dbReference type="PANTHER" id="PTHR20275:SF0">
    <property type="entry name" value="NAD KINASE"/>
    <property type="match status" value="1"/>
</dbReference>
<dbReference type="GO" id="GO:0019674">
    <property type="term" value="P:NAD+ metabolic process"/>
    <property type="evidence" value="ECO:0007669"/>
    <property type="project" value="InterPro"/>
</dbReference>
<dbReference type="GO" id="GO:0005737">
    <property type="term" value="C:cytoplasm"/>
    <property type="evidence" value="ECO:0007669"/>
    <property type="project" value="UniProtKB-SubCell"/>
</dbReference>
<organism evidence="7 8">
    <name type="scientific">Kosmotoga pacifica</name>
    <dbReference type="NCBI Taxonomy" id="1330330"/>
    <lineage>
        <taxon>Bacteria</taxon>
        <taxon>Thermotogati</taxon>
        <taxon>Thermotogota</taxon>
        <taxon>Thermotogae</taxon>
        <taxon>Kosmotogales</taxon>
        <taxon>Kosmotogaceae</taxon>
        <taxon>Kosmotoga</taxon>
    </lineage>
</organism>
<proteinExistence type="inferred from homology"/>
<dbReference type="AlphaFoldDB" id="A0A0G2Z9K4"/>
<gene>
    <name evidence="6" type="primary">nadK</name>
    <name evidence="7" type="ORF">IX53_01865</name>
</gene>
<comment type="caution">
    <text evidence="6">Lacks conserved residue(s) required for the propagation of feature annotation.</text>
</comment>
<feature type="binding site" evidence="6">
    <location>
        <position position="156"/>
    </location>
    <ligand>
        <name>NAD(+)</name>
        <dbReference type="ChEBI" id="CHEBI:57540"/>
    </ligand>
</feature>
<dbReference type="InterPro" id="IPR017437">
    <property type="entry name" value="ATP-NAD_kinase_PpnK-typ_C"/>
</dbReference>
<feature type="binding site" evidence="6">
    <location>
        <position position="62"/>
    </location>
    <ligand>
        <name>NAD(+)</name>
        <dbReference type="ChEBI" id="CHEBI:57540"/>
    </ligand>
</feature>
<feature type="active site" description="Proton acceptor" evidence="6">
    <location>
        <position position="57"/>
    </location>
</feature>
<dbReference type="HAMAP" id="MF_00361">
    <property type="entry name" value="NAD_kinase"/>
    <property type="match status" value="1"/>
</dbReference>
<dbReference type="Pfam" id="PF20143">
    <property type="entry name" value="NAD_kinase_C"/>
    <property type="match status" value="1"/>
</dbReference>
<keyword evidence="2 6" id="KW-0418">Kinase</keyword>
<dbReference type="Pfam" id="PF01513">
    <property type="entry name" value="NAD_kinase"/>
    <property type="match status" value="1"/>
</dbReference>
<evidence type="ECO:0000313" key="7">
    <source>
        <dbReference type="EMBL" id="AKI96771.1"/>
    </source>
</evidence>
<feature type="binding site" evidence="6">
    <location>
        <begin position="57"/>
        <end position="58"/>
    </location>
    <ligand>
        <name>NAD(+)</name>
        <dbReference type="ChEBI" id="CHEBI:57540"/>
    </ligand>
</feature>
<dbReference type="InterPro" id="IPR002504">
    <property type="entry name" value="NADK"/>
</dbReference>
<dbReference type="InterPro" id="IPR016064">
    <property type="entry name" value="NAD/diacylglycerol_kinase_sf"/>
</dbReference>
<dbReference type="Gene3D" id="3.40.50.10330">
    <property type="entry name" value="Probable inorganic polyphosphate/atp-NAD kinase, domain 1"/>
    <property type="match status" value="1"/>
</dbReference>
<protein>
    <recommendedName>
        <fullName evidence="6">NAD kinase</fullName>
        <ecNumber evidence="6">2.7.1.23</ecNumber>
    </recommendedName>
    <alternativeName>
        <fullName evidence="6">ATP-dependent NAD kinase</fullName>
    </alternativeName>
</protein>
<dbReference type="GO" id="GO:0046872">
    <property type="term" value="F:metal ion binding"/>
    <property type="evidence" value="ECO:0007669"/>
    <property type="project" value="UniProtKB-UniRule"/>
</dbReference>
<dbReference type="KEGG" id="kpf:IX53_01865"/>
<dbReference type="PANTHER" id="PTHR20275">
    <property type="entry name" value="NAD KINASE"/>
    <property type="match status" value="1"/>
</dbReference>
<dbReference type="GO" id="GO:0003951">
    <property type="term" value="F:NAD+ kinase activity"/>
    <property type="evidence" value="ECO:0007669"/>
    <property type="project" value="UniProtKB-UniRule"/>
</dbReference>
<evidence type="ECO:0000256" key="5">
    <source>
        <dbReference type="ARBA" id="ARBA00047925"/>
    </source>
</evidence>
<comment type="catalytic activity">
    <reaction evidence="5 6">
        <text>NAD(+) + ATP = ADP + NADP(+) + H(+)</text>
        <dbReference type="Rhea" id="RHEA:18629"/>
        <dbReference type="ChEBI" id="CHEBI:15378"/>
        <dbReference type="ChEBI" id="CHEBI:30616"/>
        <dbReference type="ChEBI" id="CHEBI:57540"/>
        <dbReference type="ChEBI" id="CHEBI:58349"/>
        <dbReference type="ChEBI" id="CHEBI:456216"/>
        <dbReference type="EC" id="2.7.1.23"/>
    </reaction>
</comment>
<comment type="subcellular location">
    <subcellularLocation>
        <location evidence="6">Cytoplasm</location>
    </subcellularLocation>
</comment>
<keyword evidence="6" id="KW-0963">Cytoplasm</keyword>
<reference evidence="7 8" key="1">
    <citation type="submission" date="2015-04" db="EMBL/GenBank/DDBJ databases">
        <title>Complete Genome Sequence of Kosmotoga pacifica SLHLJ1.</title>
        <authorList>
            <person name="Jiang L.J."/>
            <person name="Shao Z.Z."/>
            <person name="Jebbar M."/>
        </authorList>
    </citation>
    <scope>NUCLEOTIDE SEQUENCE [LARGE SCALE GENOMIC DNA]</scope>
    <source>
        <strain evidence="7 8">SLHLJ1</strain>
    </source>
</reference>
<dbReference type="GO" id="GO:0051287">
    <property type="term" value="F:NAD binding"/>
    <property type="evidence" value="ECO:0007669"/>
    <property type="project" value="UniProtKB-ARBA"/>
</dbReference>
<evidence type="ECO:0000256" key="6">
    <source>
        <dbReference type="HAMAP-Rule" id="MF_00361"/>
    </source>
</evidence>
<dbReference type="EC" id="2.7.1.23" evidence="6"/>
<keyword evidence="4 6" id="KW-0520">NAD</keyword>
<keyword evidence="6" id="KW-0067">ATP-binding</keyword>
<keyword evidence="6" id="KW-0547">Nucleotide-binding</keyword>
<dbReference type="InterPro" id="IPR017438">
    <property type="entry name" value="ATP-NAD_kinase_N"/>
</dbReference>
<keyword evidence="8" id="KW-1185">Reference proteome</keyword>
<dbReference type="EMBL" id="CP011232">
    <property type="protein sequence ID" value="AKI96771.1"/>
    <property type="molecule type" value="Genomic_DNA"/>
</dbReference>
<evidence type="ECO:0000256" key="4">
    <source>
        <dbReference type="ARBA" id="ARBA00023027"/>
    </source>
</evidence>
<dbReference type="SUPFAM" id="SSF111331">
    <property type="entry name" value="NAD kinase/diacylglycerol kinase-like"/>
    <property type="match status" value="1"/>
</dbReference>
<dbReference type="GO" id="GO:0005524">
    <property type="term" value="F:ATP binding"/>
    <property type="evidence" value="ECO:0007669"/>
    <property type="project" value="UniProtKB-KW"/>
</dbReference>
<keyword evidence="1 6" id="KW-0808">Transferase</keyword>
<dbReference type="PATRIC" id="fig|1330330.3.peg.383"/>
<evidence type="ECO:0000256" key="1">
    <source>
        <dbReference type="ARBA" id="ARBA00022679"/>
    </source>
</evidence>
<keyword evidence="3 6" id="KW-0521">NADP</keyword>
<dbReference type="STRING" id="1330330.IX53_01865"/>
<name>A0A0G2Z9K4_9BACT</name>
<dbReference type="Gene3D" id="2.60.200.30">
    <property type="entry name" value="Probable inorganic polyphosphate/atp-NAD kinase, domain 2"/>
    <property type="match status" value="1"/>
</dbReference>
<evidence type="ECO:0000256" key="2">
    <source>
        <dbReference type="ARBA" id="ARBA00022777"/>
    </source>
</evidence>
<feature type="binding site" evidence="6">
    <location>
        <position position="137"/>
    </location>
    <ligand>
        <name>NAD(+)</name>
        <dbReference type="ChEBI" id="CHEBI:57540"/>
    </ligand>
</feature>